<feature type="region of interest" description="Disordered" evidence="1">
    <location>
        <begin position="1"/>
        <end position="39"/>
    </location>
</feature>
<comment type="caution">
    <text evidence="2">The sequence shown here is derived from an EMBL/GenBank/DDBJ whole genome shotgun (WGS) entry which is preliminary data.</text>
</comment>
<proteinExistence type="predicted"/>
<accession>A0A364L637</accession>
<feature type="compositionally biased region" description="Polar residues" evidence="1">
    <location>
        <begin position="1"/>
        <end position="18"/>
    </location>
</feature>
<evidence type="ECO:0000313" key="3">
    <source>
        <dbReference type="Proteomes" id="UP000249363"/>
    </source>
</evidence>
<evidence type="ECO:0000313" key="2">
    <source>
        <dbReference type="EMBL" id="RAO71278.1"/>
    </source>
</evidence>
<evidence type="ECO:0000256" key="1">
    <source>
        <dbReference type="SAM" id="MobiDB-lite"/>
    </source>
</evidence>
<dbReference type="Proteomes" id="UP000249363">
    <property type="component" value="Unassembled WGS sequence"/>
</dbReference>
<feature type="compositionally biased region" description="Polar residues" evidence="1">
    <location>
        <begin position="186"/>
        <end position="206"/>
    </location>
</feature>
<keyword evidence="3" id="KW-1185">Reference proteome</keyword>
<dbReference type="OrthoDB" id="4226050at2759"/>
<feature type="region of interest" description="Disordered" evidence="1">
    <location>
        <begin position="178"/>
        <end position="207"/>
    </location>
</feature>
<sequence length="223" mass="25741">MNPNNAARLTTPMSSESPQLYEEHQKFEPLSPESIASPSPEPRLYQYEWATDPYDITNRLAPPEVAIRNHLFAVEFRVSSSDFFRAEVRFYARVYPDYEKAFLLGCERVTANERYRAALFIPQKGVYGVDVQIRPDRSGFHIGLVKHRYLTTVYDESDGMRVPIGTLEYRAVFGDDHRQEEDLEPTTESNSQAPIEGIQSQTNTDVQKTDDIFAQWLRFSPQH</sequence>
<gene>
    <name evidence="2" type="ORF">BHQ10_007290</name>
</gene>
<reference evidence="2 3" key="1">
    <citation type="journal article" date="2017" name="Biotechnol. Biofuels">
        <title>Differential beta-glucosidase expression as a function of carbon source availability in Talaromyces amestolkiae: a genomic and proteomic approach.</title>
        <authorList>
            <person name="de Eugenio L.I."/>
            <person name="Mendez-Liter J.A."/>
            <person name="Nieto-Dominguez M."/>
            <person name="Alonso L."/>
            <person name="Gil-Munoz J."/>
            <person name="Barriuso J."/>
            <person name="Prieto A."/>
            <person name="Martinez M.J."/>
        </authorList>
    </citation>
    <scope>NUCLEOTIDE SEQUENCE [LARGE SCALE GENOMIC DNA]</scope>
    <source>
        <strain evidence="2 3">CIB</strain>
    </source>
</reference>
<name>A0A364L637_TALAM</name>
<protein>
    <submittedName>
        <fullName evidence="2">Uncharacterized protein</fullName>
    </submittedName>
</protein>
<dbReference type="GeneID" id="63796506"/>
<dbReference type="AlphaFoldDB" id="A0A364L637"/>
<feature type="compositionally biased region" description="Low complexity" evidence="1">
    <location>
        <begin position="28"/>
        <end position="38"/>
    </location>
</feature>
<organism evidence="2 3">
    <name type="scientific">Talaromyces amestolkiae</name>
    <dbReference type="NCBI Taxonomy" id="1196081"/>
    <lineage>
        <taxon>Eukaryota</taxon>
        <taxon>Fungi</taxon>
        <taxon>Dikarya</taxon>
        <taxon>Ascomycota</taxon>
        <taxon>Pezizomycotina</taxon>
        <taxon>Eurotiomycetes</taxon>
        <taxon>Eurotiomycetidae</taxon>
        <taxon>Eurotiales</taxon>
        <taxon>Trichocomaceae</taxon>
        <taxon>Talaromyces</taxon>
        <taxon>Talaromyces sect. Talaromyces</taxon>
    </lineage>
</organism>
<dbReference type="RefSeq" id="XP_040735794.1">
    <property type="nucleotide sequence ID" value="XM_040879970.1"/>
</dbReference>
<dbReference type="EMBL" id="MIKG01000015">
    <property type="protein sequence ID" value="RAO71278.1"/>
    <property type="molecule type" value="Genomic_DNA"/>
</dbReference>